<dbReference type="EMBL" id="PGTN01000045">
    <property type="protein sequence ID" value="PJF47524.1"/>
    <property type="molecule type" value="Genomic_DNA"/>
</dbReference>
<dbReference type="Proteomes" id="UP000230790">
    <property type="component" value="Unassembled WGS sequence"/>
</dbReference>
<accession>A0A2M8QCK1</accession>
<keyword evidence="1" id="KW-0472">Membrane</keyword>
<dbReference type="AlphaFoldDB" id="A0A2M8QCK1"/>
<evidence type="ECO:0000313" key="3">
    <source>
        <dbReference type="Proteomes" id="UP000230790"/>
    </source>
</evidence>
<gene>
    <name evidence="2" type="ORF">CUN48_08230</name>
</gene>
<sequence length="104" mass="11563">MNPTLQFLIFIVGFFIILGLFIRLIQIAEKRLGGKVPNRRYSGVMSVIISGMVLGIVMMFQPVALALMEPGFLLLLISTLAFILWSHVWPAPVLQPHSGEAAER</sequence>
<feature type="transmembrane region" description="Helical" evidence="1">
    <location>
        <begin position="72"/>
        <end position="89"/>
    </location>
</feature>
<organism evidence="2 3">
    <name type="scientific">Candidatus Thermofonsia Clade 3 bacterium</name>
    <dbReference type="NCBI Taxonomy" id="2364212"/>
    <lineage>
        <taxon>Bacteria</taxon>
        <taxon>Bacillati</taxon>
        <taxon>Chloroflexota</taxon>
        <taxon>Candidatus Thermofontia</taxon>
        <taxon>Candidatus Thermofonsia Clade 3</taxon>
    </lineage>
</organism>
<keyword evidence="1" id="KW-1133">Transmembrane helix</keyword>
<proteinExistence type="predicted"/>
<comment type="caution">
    <text evidence="2">The sequence shown here is derived from an EMBL/GenBank/DDBJ whole genome shotgun (WGS) entry which is preliminary data.</text>
</comment>
<name>A0A2M8QCK1_9CHLR</name>
<reference evidence="2 3" key="1">
    <citation type="submission" date="2017-11" db="EMBL/GenBank/DDBJ databases">
        <title>Evolution of Phototrophy in the Chloroflexi Phylum Driven by Horizontal Gene Transfer.</title>
        <authorList>
            <person name="Ward L.M."/>
            <person name="Hemp J."/>
            <person name="Shih P.M."/>
            <person name="Mcglynn S.E."/>
            <person name="Fischer W."/>
        </authorList>
    </citation>
    <scope>NUCLEOTIDE SEQUENCE [LARGE SCALE GENOMIC DNA]</scope>
    <source>
        <strain evidence="2">JP3_7</strain>
    </source>
</reference>
<evidence type="ECO:0000256" key="1">
    <source>
        <dbReference type="SAM" id="Phobius"/>
    </source>
</evidence>
<protein>
    <submittedName>
        <fullName evidence="2">Uncharacterized protein</fullName>
    </submittedName>
</protein>
<evidence type="ECO:0000313" key="2">
    <source>
        <dbReference type="EMBL" id="PJF47524.1"/>
    </source>
</evidence>
<keyword evidence="1" id="KW-0812">Transmembrane</keyword>
<feature type="transmembrane region" description="Helical" evidence="1">
    <location>
        <begin position="40"/>
        <end position="60"/>
    </location>
</feature>
<feature type="transmembrane region" description="Helical" evidence="1">
    <location>
        <begin position="7"/>
        <end position="28"/>
    </location>
</feature>